<dbReference type="RefSeq" id="WP_086330676.1">
    <property type="nucleotide sequence ID" value="NZ_NGLE02000001.1"/>
</dbReference>
<dbReference type="Proteomes" id="UP000195139">
    <property type="component" value="Unassembled WGS sequence"/>
</dbReference>
<organism evidence="3">
    <name type="scientific">Candidatus Enterococcus mansonii</name>
    <dbReference type="NCBI Taxonomy" id="1834181"/>
    <lineage>
        <taxon>Bacteria</taxon>
        <taxon>Bacillati</taxon>
        <taxon>Bacillota</taxon>
        <taxon>Bacilli</taxon>
        <taxon>Lactobacillales</taxon>
        <taxon>Enterococcaceae</taxon>
        <taxon>Enterococcus</taxon>
    </lineage>
</organism>
<dbReference type="EMBL" id="NGLE01000002">
    <property type="protein sequence ID" value="OTO08762.1"/>
    <property type="molecule type" value="Genomic_DNA"/>
</dbReference>
<evidence type="ECO:0000313" key="2">
    <source>
        <dbReference type="EMBL" id="MEI5994287.1"/>
    </source>
</evidence>
<feature type="domain" description="Mga helix-turn-helix" evidence="1">
    <location>
        <begin position="77"/>
        <end position="161"/>
    </location>
</feature>
<dbReference type="AlphaFoldDB" id="A0A242CG54"/>
<keyword evidence="4" id="KW-1185">Reference proteome</keyword>
<proteinExistence type="predicted"/>
<reference evidence="2 4" key="2">
    <citation type="submission" date="2018-07" db="EMBL/GenBank/DDBJ databases">
        <title>The Genome Sequence of Enterococcus sp. DIV0659b.</title>
        <authorList>
            <consortium name="The Broad Institute Genomics Platform"/>
            <consortium name="The Broad Institute Genomic Center for Infectious Diseases"/>
            <person name="Earl A."/>
            <person name="Manson A."/>
            <person name="Schwartman J."/>
            <person name="Gilmore M."/>
            <person name="Abouelleil A."/>
            <person name="Cao P."/>
            <person name="Chapman S."/>
            <person name="Cusick C."/>
            <person name="Shea T."/>
            <person name="Young S."/>
            <person name="Neafsey D."/>
            <person name="Nusbaum C."/>
            <person name="Birren B."/>
        </authorList>
    </citation>
    <scope>NUCLEOTIDE SEQUENCE [LARGE SCALE GENOMIC DNA]</scope>
    <source>
        <strain evidence="2 4">4G2_DIV0659</strain>
    </source>
</reference>
<dbReference type="EMBL" id="NGLE02000001">
    <property type="protein sequence ID" value="MEI5994287.1"/>
    <property type="molecule type" value="Genomic_DNA"/>
</dbReference>
<gene>
    <name evidence="3" type="ORF">A5880_001762</name>
    <name evidence="2" type="ORF">A5880_001845</name>
</gene>
<reference evidence="3" key="1">
    <citation type="submission" date="2017-05" db="EMBL/GenBank/DDBJ databases">
        <title>The Genome Sequence of Enterococcus sp. 4G2_DIV0659.</title>
        <authorList>
            <consortium name="The Broad Institute Genomics Platform"/>
            <consortium name="The Broad Institute Genomic Center for Infectious Diseases"/>
            <person name="Earl A."/>
            <person name="Manson A."/>
            <person name="Schwartman J."/>
            <person name="Gilmore M."/>
            <person name="Abouelleil A."/>
            <person name="Cao P."/>
            <person name="Chapman S."/>
            <person name="Cusick C."/>
            <person name="Shea T."/>
            <person name="Young S."/>
            <person name="Neafsey D."/>
            <person name="Nusbaum C."/>
            <person name="Birren B."/>
        </authorList>
    </citation>
    <scope>NUCLEOTIDE SEQUENCE [LARGE SCALE GENOMIC DNA]</scope>
    <source>
        <strain evidence="3">4G2_DIV0659</strain>
    </source>
</reference>
<evidence type="ECO:0000313" key="3">
    <source>
        <dbReference type="EMBL" id="OTO08762.1"/>
    </source>
</evidence>
<accession>A0A242CG54</accession>
<sequence length="506" mass="60058">MRDFLNVFDDRRMHIVSILIREAREMSIPELIKMTNYSENTVRTIVKELHTHPELNSNRLFFTSNKTGQILTIKILNAEVETVGLFYLKRSILFNFVMDSFLLGKVNVGQFCDTHYISKSTFLRYKKRFIDFIEKHGLSLSENNEIMGNEYRIRTFYFLFFSSASSLWLFSEDLDILEQSLTSNFFSKFQLNPTQKHHFLLMIFICKIREQHSCFIESPYRVTFSKNGLYKELSDSLSLSVTSFTEKEEQAESEAAFLFLFILKNKLLPSLSNTIQETLVFDTKINNLNTAIKAITQMFYTNLFHDEFDHTSEINQIEDFDLLHQEVSLFLLYEYYCSYDPRDFLYVYTEDYYHLNPYKQLIKNKSDHILEQIDQLSATYPFLAEYLKPDKIEHFKNQFFLFTIHLYPLFKQGRIDPVTINIQNGNAYIKEIITMKLLLLFRENITIADHFDKAIDLLISDKSYSGEFPHKNKIYLPTFTDEKYLRNVCQAIQEEIFNRSSYLSFE</sequence>
<protein>
    <recommendedName>
        <fullName evidence="1">Mga helix-turn-helix domain-containing protein</fullName>
    </recommendedName>
</protein>
<dbReference type="Pfam" id="PF05043">
    <property type="entry name" value="Mga"/>
    <property type="match status" value="1"/>
</dbReference>
<evidence type="ECO:0000259" key="1">
    <source>
        <dbReference type="Pfam" id="PF05043"/>
    </source>
</evidence>
<comment type="caution">
    <text evidence="3">The sequence shown here is derived from an EMBL/GenBank/DDBJ whole genome shotgun (WGS) entry which is preliminary data.</text>
</comment>
<dbReference type="InterPro" id="IPR007737">
    <property type="entry name" value="Mga_HTH"/>
</dbReference>
<dbReference type="OrthoDB" id="2174457at2"/>
<name>A0A242CG54_9ENTE</name>
<dbReference type="STRING" id="1834181.A5880_001762"/>
<evidence type="ECO:0000313" key="4">
    <source>
        <dbReference type="Proteomes" id="UP000195139"/>
    </source>
</evidence>